<comment type="similarity">
    <text evidence="2">Belongs to the diacylglycerol/lipid kinase family.</text>
</comment>
<dbReference type="PANTHER" id="PTHR12358:SF106">
    <property type="entry name" value="LIPID KINASE YEGS"/>
    <property type="match status" value="1"/>
</dbReference>
<dbReference type="eggNOG" id="COG1597">
    <property type="taxonomic scope" value="Bacteria"/>
</dbReference>
<dbReference type="InterPro" id="IPR017438">
    <property type="entry name" value="ATP-NAD_kinase_N"/>
</dbReference>
<evidence type="ECO:0000256" key="12">
    <source>
        <dbReference type="ARBA" id="ARBA00023264"/>
    </source>
</evidence>
<dbReference type="PANTHER" id="PTHR12358">
    <property type="entry name" value="SPHINGOSINE KINASE"/>
    <property type="match status" value="1"/>
</dbReference>
<keyword evidence="7" id="KW-0418">Kinase</keyword>
<accession>I5AVX6</accession>
<keyword evidence="9" id="KW-0460">Magnesium</keyword>
<dbReference type="OrthoDB" id="142078at2"/>
<dbReference type="InterPro" id="IPR005218">
    <property type="entry name" value="Diacylglycerol/lipid_kinase"/>
</dbReference>
<dbReference type="NCBIfam" id="TIGR00147">
    <property type="entry name" value="YegS/Rv2252/BmrU family lipid kinase"/>
    <property type="match status" value="1"/>
</dbReference>
<comment type="cofactor">
    <cofactor evidence="1">
        <name>Mg(2+)</name>
        <dbReference type="ChEBI" id="CHEBI:18420"/>
    </cofactor>
</comment>
<dbReference type="InterPro" id="IPR001206">
    <property type="entry name" value="Diacylglycerol_kinase_cat_dom"/>
</dbReference>
<keyword evidence="11" id="KW-0594">Phospholipid biosynthesis</keyword>
<evidence type="ECO:0000256" key="3">
    <source>
        <dbReference type="ARBA" id="ARBA00022516"/>
    </source>
</evidence>
<dbReference type="GO" id="GO:0008654">
    <property type="term" value="P:phospholipid biosynthetic process"/>
    <property type="evidence" value="ECO:0007669"/>
    <property type="project" value="UniProtKB-KW"/>
</dbReference>
<evidence type="ECO:0000256" key="5">
    <source>
        <dbReference type="ARBA" id="ARBA00022723"/>
    </source>
</evidence>
<evidence type="ECO:0000313" key="15">
    <source>
        <dbReference type="Proteomes" id="UP000005753"/>
    </source>
</evidence>
<dbReference type="Proteomes" id="UP000005753">
    <property type="component" value="Chromosome"/>
</dbReference>
<proteinExistence type="inferred from homology"/>
<keyword evidence="4" id="KW-0808">Transferase</keyword>
<dbReference type="InterPro" id="IPR045540">
    <property type="entry name" value="YegS/DAGK_C"/>
</dbReference>
<gene>
    <name evidence="14" type="ORF">EubceDRAFT1_2189</name>
</gene>
<organism evidence="14 15">
    <name type="scientific">Eubacterium cellulosolvens (strain ATCC 43171 / JCM 9499 / 6)</name>
    <name type="common">Cillobacterium cellulosolvens</name>
    <dbReference type="NCBI Taxonomy" id="633697"/>
    <lineage>
        <taxon>Bacteria</taxon>
        <taxon>Bacillati</taxon>
        <taxon>Bacillota</taxon>
        <taxon>Clostridia</taxon>
        <taxon>Eubacteriales</taxon>
        <taxon>Eubacteriaceae</taxon>
        <taxon>Eubacterium</taxon>
    </lineage>
</organism>
<dbReference type="SUPFAM" id="SSF111331">
    <property type="entry name" value="NAD kinase/diacylglycerol kinase-like"/>
    <property type="match status" value="1"/>
</dbReference>
<evidence type="ECO:0000256" key="6">
    <source>
        <dbReference type="ARBA" id="ARBA00022741"/>
    </source>
</evidence>
<name>I5AVX6_EUBC6</name>
<keyword evidence="8" id="KW-0067">ATP-binding</keyword>
<dbReference type="InterPro" id="IPR050187">
    <property type="entry name" value="Lipid_Phosphate_FormReg"/>
</dbReference>
<dbReference type="Gene3D" id="2.60.200.40">
    <property type="match status" value="1"/>
</dbReference>
<dbReference type="InterPro" id="IPR016064">
    <property type="entry name" value="NAD/diacylglycerol_kinase_sf"/>
</dbReference>
<evidence type="ECO:0000256" key="9">
    <source>
        <dbReference type="ARBA" id="ARBA00022842"/>
    </source>
</evidence>
<dbReference type="GO" id="GO:0046872">
    <property type="term" value="F:metal ion binding"/>
    <property type="evidence" value="ECO:0007669"/>
    <property type="project" value="UniProtKB-KW"/>
</dbReference>
<evidence type="ECO:0000256" key="11">
    <source>
        <dbReference type="ARBA" id="ARBA00023209"/>
    </source>
</evidence>
<dbReference type="GO" id="GO:0005886">
    <property type="term" value="C:plasma membrane"/>
    <property type="evidence" value="ECO:0007669"/>
    <property type="project" value="TreeGrafter"/>
</dbReference>
<feature type="domain" description="DAGKc" evidence="13">
    <location>
        <begin position="1"/>
        <end position="131"/>
    </location>
</feature>
<dbReference type="PROSITE" id="PS50146">
    <property type="entry name" value="DAGK"/>
    <property type="match status" value="1"/>
</dbReference>
<keyword evidence="5" id="KW-0479">Metal-binding</keyword>
<keyword evidence="12" id="KW-1208">Phospholipid metabolism</keyword>
<evidence type="ECO:0000256" key="8">
    <source>
        <dbReference type="ARBA" id="ARBA00022840"/>
    </source>
</evidence>
<reference evidence="14 15" key="1">
    <citation type="submission" date="2010-08" db="EMBL/GenBank/DDBJ databases">
        <authorList>
            <consortium name="US DOE Joint Genome Institute (JGI-PGF)"/>
            <person name="Lucas S."/>
            <person name="Copeland A."/>
            <person name="Lapidus A."/>
            <person name="Cheng J.-F."/>
            <person name="Bruce D."/>
            <person name="Goodwin L."/>
            <person name="Pitluck S."/>
            <person name="Land M.L."/>
            <person name="Hauser L."/>
            <person name="Chang Y.-J."/>
            <person name="Anderson I.J."/>
            <person name="Johnson E."/>
            <person name="Mulhopadhyay B."/>
            <person name="Kyrpides N."/>
            <person name="Woyke T.J."/>
        </authorList>
    </citation>
    <scope>NUCLEOTIDE SEQUENCE [LARGE SCALE GENOMIC DNA]</scope>
    <source>
        <strain evidence="14 15">6</strain>
    </source>
</reference>
<keyword evidence="10" id="KW-0443">Lipid metabolism</keyword>
<evidence type="ECO:0000256" key="7">
    <source>
        <dbReference type="ARBA" id="ARBA00022777"/>
    </source>
</evidence>
<keyword evidence="6" id="KW-0547">Nucleotide-binding</keyword>
<protein>
    <recommendedName>
        <fullName evidence="13">DAGKc domain-containing protein</fullName>
    </recommendedName>
</protein>
<evidence type="ECO:0000256" key="4">
    <source>
        <dbReference type="ARBA" id="ARBA00022679"/>
    </source>
</evidence>
<evidence type="ECO:0000256" key="10">
    <source>
        <dbReference type="ARBA" id="ARBA00023098"/>
    </source>
</evidence>
<sequence length="306" mass="33433">MGKKLLFVYNPRSGRGLIKQNLAEIIDVLTKGGYDVIAHPTQAAGDARETFARMAGEVDTVVCSGGDGTMDEVVDAVMKYAPAMPVGYIPAGSTNDFANSLAISKNMVEAAEDIVVGDIYQCDVGAFNDKHFIYVAAFGMFTNVSYETDQTLKNNLGHLAYVLEAGKQLFNIPSYHIMVDADGRKVEGNYAYGMITNSRLVGGMKNITGRAVDMNDGLFEVTLVHTPTNPIEVNEIIQALLNGAETSLVEKVKAKRVTIDSAEEIAWTLDGEYGEAHTHVEIENRHKELQLFLNRRKPVKLVSPNN</sequence>
<dbReference type="Pfam" id="PF19279">
    <property type="entry name" value="YegS_C"/>
    <property type="match status" value="1"/>
</dbReference>
<dbReference type="SMART" id="SM00046">
    <property type="entry name" value="DAGKc"/>
    <property type="match status" value="1"/>
</dbReference>
<dbReference type="EMBL" id="CM001487">
    <property type="protein sequence ID" value="EIM57949.1"/>
    <property type="molecule type" value="Genomic_DNA"/>
</dbReference>
<evidence type="ECO:0000256" key="2">
    <source>
        <dbReference type="ARBA" id="ARBA00005983"/>
    </source>
</evidence>
<dbReference type="STRING" id="633697.EubceDRAFT1_2189"/>
<keyword evidence="15" id="KW-1185">Reference proteome</keyword>
<dbReference type="HOGENOM" id="CLU_045532_1_0_9"/>
<reference evidence="14 15" key="2">
    <citation type="submission" date="2012-02" db="EMBL/GenBank/DDBJ databases">
        <title>Improved High-Quality Draft sequence of Eubacterium cellulosolvens 6.</title>
        <authorList>
            <consortium name="US DOE Joint Genome Institute"/>
            <person name="Lucas S."/>
            <person name="Han J."/>
            <person name="Lapidus A."/>
            <person name="Cheng J.-F."/>
            <person name="Goodwin L."/>
            <person name="Pitluck S."/>
            <person name="Peters L."/>
            <person name="Mikhailova N."/>
            <person name="Gu W."/>
            <person name="Detter J.C."/>
            <person name="Han C."/>
            <person name="Tapia R."/>
            <person name="Land M."/>
            <person name="Hauser L."/>
            <person name="Kyrpides N."/>
            <person name="Ivanova N."/>
            <person name="Pagani I."/>
            <person name="Johnson E."/>
            <person name="Mukhopadhyay B."/>
            <person name="Anderson I."/>
            <person name="Woyke T."/>
        </authorList>
    </citation>
    <scope>NUCLEOTIDE SEQUENCE [LARGE SCALE GENOMIC DNA]</scope>
    <source>
        <strain evidence="14 15">6</strain>
    </source>
</reference>
<dbReference type="Pfam" id="PF00781">
    <property type="entry name" value="DAGK_cat"/>
    <property type="match status" value="1"/>
</dbReference>
<evidence type="ECO:0000256" key="1">
    <source>
        <dbReference type="ARBA" id="ARBA00001946"/>
    </source>
</evidence>
<evidence type="ECO:0000313" key="14">
    <source>
        <dbReference type="EMBL" id="EIM57949.1"/>
    </source>
</evidence>
<dbReference type="AlphaFoldDB" id="I5AVX6"/>
<evidence type="ECO:0000259" key="13">
    <source>
        <dbReference type="PROSITE" id="PS50146"/>
    </source>
</evidence>
<dbReference type="GO" id="GO:0004143">
    <property type="term" value="F:ATP-dependent diacylglycerol kinase activity"/>
    <property type="evidence" value="ECO:0007669"/>
    <property type="project" value="TreeGrafter"/>
</dbReference>
<dbReference type="Gene3D" id="3.40.50.10330">
    <property type="entry name" value="Probable inorganic polyphosphate/atp-NAD kinase, domain 1"/>
    <property type="match status" value="1"/>
</dbReference>
<dbReference type="GO" id="GO:0005524">
    <property type="term" value="F:ATP binding"/>
    <property type="evidence" value="ECO:0007669"/>
    <property type="project" value="UniProtKB-KW"/>
</dbReference>
<keyword evidence="3" id="KW-0444">Lipid biosynthesis</keyword>